<feature type="region of interest" description="Disordered" evidence="1">
    <location>
        <begin position="257"/>
        <end position="281"/>
    </location>
</feature>
<dbReference type="OrthoDB" id="1081890at2"/>
<dbReference type="Proteomes" id="UP000297225">
    <property type="component" value="Unassembled WGS sequence"/>
</dbReference>
<gene>
    <name evidence="2" type="ORF">E4P47_08780</name>
</gene>
<name>A0A4Y8WMX6_9PORP</name>
<accession>A0A4Y8WMX6</accession>
<organism evidence="2 3">
    <name type="scientific">Porphyromonas levii</name>
    <dbReference type="NCBI Taxonomy" id="28114"/>
    <lineage>
        <taxon>Bacteria</taxon>
        <taxon>Pseudomonadati</taxon>
        <taxon>Bacteroidota</taxon>
        <taxon>Bacteroidia</taxon>
        <taxon>Bacteroidales</taxon>
        <taxon>Porphyromonadaceae</taxon>
        <taxon>Porphyromonas</taxon>
    </lineage>
</organism>
<dbReference type="EMBL" id="SPNC01000179">
    <property type="protein sequence ID" value="TFH94141.1"/>
    <property type="molecule type" value="Genomic_DNA"/>
</dbReference>
<feature type="compositionally biased region" description="Basic and acidic residues" evidence="1">
    <location>
        <begin position="271"/>
        <end position="281"/>
    </location>
</feature>
<protein>
    <submittedName>
        <fullName evidence="2">DUF3945 domain-containing protein</fullName>
    </submittedName>
</protein>
<dbReference type="STRING" id="1122973.GCA_000379925_00806"/>
<evidence type="ECO:0000313" key="3">
    <source>
        <dbReference type="Proteomes" id="UP000297225"/>
    </source>
</evidence>
<dbReference type="RefSeq" id="WP_134849317.1">
    <property type="nucleotide sequence ID" value="NZ_CP197400.1"/>
</dbReference>
<dbReference type="AlphaFoldDB" id="A0A4Y8WMX6"/>
<evidence type="ECO:0000313" key="2">
    <source>
        <dbReference type="EMBL" id="TFH94141.1"/>
    </source>
</evidence>
<reference evidence="2 3" key="1">
    <citation type="submission" date="2019-03" db="EMBL/GenBank/DDBJ databases">
        <title>Porphyromonas levii Isolated from the Uterus of Dairy Cows.</title>
        <authorList>
            <person name="Francis A.M."/>
        </authorList>
    </citation>
    <scope>NUCLEOTIDE SEQUENCE [LARGE SCALE GENOMIC DNA]</scope>
    <source>
        <strain evidence="2 3">AF5678</strain>
    </source>
</reference>
<sequence length="281" mass="32329">MSDEKRFPLREAELPWGLMAYNGVDVEWLRNQRELVDSLCRGEETHKVPIYMREQFSSEEIDEMKANGRKIPGMNERNMVEGTMRVYIRRDSNEVSAIFTSRRPFPDLAKKDNVFMGHSFTEEDQFMLLSTNSIGRPVTLTNKNNESFEAFVGLHPITNAMRYLRTDQAVKKIPQEVCGHKFTDAELGTLKRGDIIKLTGLKSKFDSKEFDAYYMLSPGTWSTQFLSEKAILKNQRNRNVIPYKATKIKEVLGVVQSPSQNDNKQGVSLSKPKERSVKQSF</sequence>
<proteinExistence type="predicted"/>
<comment type="caution">
    <text evidence="2">The sequence shown here is derived from an EMBL/GenBank/DDBJ whole genome shotgun (WGS) entry which is preliminary data.</text>
</comment>
<feature type="compositionally biased region" description="Polar residues" evidence="1">
    <location>
        <begin position="257"/>
        <end position="268"/>
    </location>
</feature>
<evidence type="ECO:0000256" key="1">
    <source>
        <dbReference type="SAM" id="MobiDB-lite"/>
    </source>
</evidence>
<keyword evidence="3" id="KW-1185">Reference proteome</keyword>